<feature type="compositionally biased region" description="Low complexity" evidence="14">
    <location>
        <begin position="881"/>
        <end position="892"/>
    </location>
</feature>
<evidence type="ECO:0000259" key="15">
    <source>
        <dbReference type="PROSITE" id="PS50157"/>
    </source>
</evidence>
<dbReference type="FunFam" id="3.30.160.60:FF:000099">
    <property type="entry name" value="Zinc finger protein 79"/>
    <property type="match status" value="1"/>
</dbReference>
<feature type="region of interest" description="Disordered" evidence="14">
    <location>
        <begin position="143"/>
        <end position="220"/>
    </location>
</feature>
<feature type="compositionally biased region" description="Polar residues" evidence="14">
    <location>
        <begin position="1161"/>
        <end position="1170"/>
    </location>
</feature>
<feature type="region of interest" description="Disordered" evidence="14">
    <location>
        <begin position="361"/>
        <end position="435"/>
    </location>
</feature>
<dbReference type="OrthoDB" id="8922241at2759"/>
<comment type="subcellular location">
    <subcellularLocation>
        <location evidence="1">Nucleus</location>
    </subcellularLocation>
</comment>
<organism evidence="16 17">
    <name type="scientific">Clupea harengus</name>
    <name type="common">Atlantic herring</name>
    <dbReference type="NCBI Taxonomy" id="7950"/>
    <lineage>
        <taxon>Eukaryota</taxon>
        <taxon>Metazoa</taxon>
        <taxon>Chordata</taxon>
        <taxon>Craniata</taxon>
        <taxon>Vertebrata</taxon>
        <taxon>Euteleostomi</taxon>
        <taxon>Actinopterygii</taxon>
        <taxon>Neopterygii</taxon>
        <taxon>Teleostei</taxon>
        <taxon>Clupei</taxon>
        <taxon>Clupeiformes</taxon>
        <taxon>Clupeoidei</taxon>
        <taxon>Clupeidae</taxon>
        <taxon>Clupea</taxon>
    </lineage>
</organism>
<dbReference type="PROSITE" id="PS00028">
    <property type="entry name" value="ZINC_FINGER_C2H2_1"/>
    <property type="match status" value="8"/>
</dbReference>
<keyword evidence="10" id="KW-0238">DNA-binding</keyword>
<gene>
    <name evidence="17" type="primary">znf865</name>
</gene>
<keyword evidence="11" id="KW-0804">Transcription</keyword>
<feature type="region of interest" description="Disordered" evidence="14">
    <location>
        <begin position="1159"/>
        <end position="1354"/>
    </location>
</feature>
<evidence type="ECO:0000256" key="1">
    <source>
        <dbReference type="ARBA" id="ARBA00004123"/>
    </source>
</evidence>
<keyword evidence="7" id="KW-0862">Zinc</keyword>
<feature type="domain" description="C2H2-type" evidence="15">
    <location>
        <begin position="623"/>
        <end position="650"/>
    </location>
</feature>
<evidence type="ECO:0000256" key="12">
    <source>
        <dbReference type="ARBA" id="ARBA00023242"/>
    </source>
</evidence>
<dbReference type="PANTHER" id="PTHR16515:SF57">
    <property type="entry name" value="ZINC FINGER PROTEIN 154-LIKE"/>
    <property type="match status" value="1"/>
</dbReference>
<feature type="compositionally biased region" description="Gly residues" evidence="14">
    <location>
        <begin position="375"/>
        <end position="387"/>
    </location>
</feature>
<feature type="compositionally biased region" description="Low complexity" evidence="14">
    <location>
        <begin position="95"/>
        <end position="118"/>
    </location>
</feature>
<keyword evidence="8" id="KW-0832">Ubl conjugation</keyword>
<feature type="compositionally biased region" description="Polar residues" evidence="14">
    <location>
        <begin position="771"/>
        <end position="789"/>
    </location>
</feature>
<dbReference type="InterPro" id="IPR013087">
    <property type="entry name" value="Znf_C2H2_type"/>
</dbReference>
<dbReference type="GO" id="GO:0010468">
    <property type="term" value="P:regulation of gene expression"/>
    <property type="evidence" value="ECO:0007669"/>
    <property type="project" value="TreeGrafter"/>
</dbReference>
<proteinExistence type="inferred from homology"/>
<feature type="compositionally biased region" description="Low complexity" evidence="14">
    <location>
        <begin position="448"/>
        <end position="481"/>
    </location>
</feature>
<feature type="compositionally biased region" description="Low complexity" evidence="14">
    <location>
        <begin position="1288"/>
        <end position="1299"/>
    </location>
</feature>
<dbReference type="SMART" id="SM00355">
    <property type="entry name" value="ZnF_C2H2"/>
    <property type="match status" value="12"/>
</dbReference>
<evidence type="ECO:0000256" key="8">
    <source>
        <dbReference type="ARBA" id="ARBA00022843"/>
    </source>
</evidence>
<keyword evidence="5" id="KW-0677">Repeat</keyword>
<protein>
    <submittedName>
        <fullName evidence="17">Zinc finger protein 865</fullName>
    </submittedName>
</protein>
<feature type="compositionally biased region" description="Low complexity" evidence="14">
    <location>
        <begin position="1200"/>
        <end position="1213"/>
    </location>
</feature>
<keyword evidence="16" id="KW-1185">Reference proteome</keyword>
<dbReference type="PANTHER" id="PTHR16515">
    <property type="entry name" value="PR DOMAIN ZINC FINGER PROTEIN"/>
    <property type="match status" value="1"/>
</dbReference>
<dbReference type="CTD" id="100507290"/>
<feature type="domain" description="C2H2-type" evidence="15">
    <location>
        <begin position="595"/>
        <end position="622"/>
    </location>
</feature>
<feature type="domain" description="C2H2-type" evidence="15">
    <location>
        <begin position="650"/>
        <end position="677"/>
    </location>
</feature>
<keyword evidence="3" id="KW-1017">Isopeptide bond</keyword>
<keyword evidence="6 13" id="KW-0863">Zinc-finger</keyword>
<feature type="region of interest" description="Disordered" evidence="14">
    <location>
        <begin position="448"/>
        <end position="513"/>
    </location>
</feature>
<dbReference type="KEGG" id="char:105902018"/>
<dbReference type="InterPro" id="IPR036236">
    <property type="entry name" value="Znf_C2H2_sf"/>
</dbReference>
<feature type="domain" description="C2H2-type" evidence="15">
    <location>
        <begin position="969"/>
        <end position="996"/>
    </location>
</feature>
<feature type="compositionally biased region" description="Low complexity" evidence="14">
    <location>
        <begin position="1310"/>
        <end position="1329"/>
    </location>
</feature>
<feature type="compositionally biased region" description="Basic and acidic residues" evidence="14">
    <location>
        <begin position="747"/>
        <end position="757"/>
    </location>
</feature>
<feature type="compositionally biased region" description="Polar residues" evidence="14">
    <location>
        <begin position="1078"/>
        <end position="1099"/>
    </location>
</feature>
<accession>A0A6P3VYV4</accession>
<evidence type="ECO:0000256" key="3">
    <source>
        <dbReference type="ARBA" id="ARBA00022499"/>
    </source>
</evidence>
<feature type="domain" description="C2H2-type" evidence="15">
    <location>
        <begin position="1138"/>
        <end position="1166"/>
    </location>
</feature>
<feature type="compositionally biased region" description="Pro residues" evidence="14">
    <location>
        <begin position="494"/>
        <end position="508"/>
    </location>
</feature>
<feature type="compositionally biased region" description="Low complexity" evidence="14">
    <location>
        <begin position="184"/>
        <end position="208"/>
    </location>
</feature>
<evidence type="ECO:0000256" key="5">
    <source>
        <dbReference type="ARBA" id="ARBA00022737"/>
    </source>
</evidence>
<evidence type="ECO:0000256" key="10">
    <source>
        <dbReference type="ARBA" id="ARBA00023125"/>
    </source>
</evidence>
<feature type="compositionally biased region" description="Low complexity" evidence="14">
    <location>
        <begin position="919"/>
        <end position="930"/>
    </location>
</feature>
<dbReference type="RefSeq" id="XP_012684984.2">
    <property type="nucleotide sequence ID" value="XM_012829530.3"/>
</dbReference>
<feature type="compositionally biased region" description="Polar residues" evidence="14">
    <location>
        <begin position="577"/>
        <end position="589"/>
    </location>
</feature>
<evidence type="ECO:0000256" key="4">
    <source>
        <dbReference type="ARBA" id="ARBA00022723"/>
    </source>
</evidence>
<keyword evidence="12" id="KW-0539">Nucleus</keyword>
<feature type="region of interest" description="Disordered" evidence="14">
    <location>
        <begin position="880"/>
        <end position="968"/>
    </location>
</feature>
<feature type="domain" description="C2H2-type" evidence="15">
    <location>
        <begin position="997"/>
        <end position="1024"/>
    </location>
</feature>
<dbReference type="InterPro" id="IPR050331">
    <property type="entry name" value="Zinc_finger"/>
</dbReference>
<feature type="domain" description="C2H2-type" evidence="15">
    <location>
        <begin position="1107"/>
        <end position="1135"/>
    </location>
</feature>
<feature type="compositionally biased region" description="Basic residues" evidence="14">
    <location>
        <begin position="1300"/>
        <end position="1309"/>
    </location>
</feature>
<dbReference type="FunFam" id="3.30.160.60:FF:000624">
    <property type="entry name" value="zinc finger protein 697"/>
    <property type="match status" value="2"/>
</dbReference>
<feature type="compositionally biased region" description="Polar residues" evidence="14">
    <location>
        <begin position="542"/>
        <end position="570"/>
    </location>
</feature>
<feature type="region of interest" description="Disordered" evidence="14">
    <location>
        <begin position="80"/>
        <end position="124"/>
    </location>
</feature>
<evidence type="ECO:0000313" key="17">
    <source>
        <dbReference type="RefSeq" id="XP_012684984.2"/>
    </source>
</evidence>
<name>A0A6P3VYV4_CLUHA</name>
<dbReference type="FunFam" id="3.30.160.60:FF:000663">
    <property type="entry name" value="Zinc finger protein 45"/>
    <property type="match status" value="1"/>
</dbReference>
<dbReference type="GO" id="GO:0008270">
    <property type="term" value="F:zinc ion binding"/>
    <property type="evidence" value="ECO:0007669"/>
    <property type="project" value="UniProtKB-KW"/>
</dbReference>
<dbReference type="Gene3D" id="3.30.160.60">
    <property type="entry name" value="Classic Zinc Finger"/>
    <property type="match status" value="9"/>
</dbReference>
<feature type="domain" description="C2H2-type" evidence="15">
    <location>
        <begin position="1025"/>
        <end position="1047"/>
    </location>
</feature>
<feature type="compositionally biased region" description="Low complexity" evidence="14">
    <location>
        <begin position="405"/>
        <end position="424"/>
    </location>
</feature>
<feature type="compositionally biased region" description="Polar residues" evidence="14">
    <location>
        <begin position="1534"/>
        <end position="1544"/>
    </location>
</feature>
<feature type="compositionally biased region" description="Gly residues" evidence="14">
    <location>
        <begin position="1173"/>
        <end position="1183"/>
    </location>
</feature>
<feature type="compositionally biased region" description="Low complexity" evidence="14">
    <location>
        <begin position="1236"/>
        <end position="1255"/>
    </location>
</feature>
<dbReference type="FunFam" id="3.30.160.60:FF:000690">
    <property type="entry name" value="Zinc finger protein 354C"/>
    <property type="match status" value="1"/>
</dbReference>
<evidence type="ECO:0000256" key="11">
    <source>
        <dbReference type="ARBA" id="ARBA00023163"/>
    </source>
</evidence>
<evidence type="ECO:0000256" key="14">
    <source>
        <dbReference type="SAM" id="MobiDB-lite"/>
    </source>
</evidence>
<evidence type="ECO:0000256" key="2">
    <source>
        <dbReference type="ARBA" id="ARBA00006991"/>
    </source>
</evidence>
<keyword evidence="4" id="KW-0479">Metal-binding</keyword>
<feature type="compositionally biased region" description="Low complexity" evidence="14">
    <location>
        <begin position="299"/>
        <end position="309"/>
    </location>
</feature>
<dbReference type="Proteomes" id="UP000515152">
    <property type="component" value="Chromosome 19"/>
</dbReference>
<feature type="region of interest" description="Disordered" evidence="14">
    <location>
        <begin position="1046"/>
        <end position="1099"/>
    </location>
</feature>
<feature type="region of interest" description="Disordered" evidence="14">
    <location>
        <begin position="669"/>
        <end position="823"/>
    </location>
</feature>
<dbReference type="GeneID" id="105902018"/>
<dbReference type="GO" id="GO:0003677">
    <property type="term" value="F:DNA binding"/>
    <property type="evidence" value="ECO:0007669"/>
    <property type="project" value="UniProtKB-KW"/>
</dbReference>
<dbReference type="SUPFAM" id="SSF57667">
    <property type="entry name" value="beta-beta-alpha zinc fingers"/>
    <property type="match status" value="7"/>
</dbReference>
<sequence>MFQFGKYPMDILEMLSGHQAHQFKGLGLERQLQHQQQVQLQQQLQQQQQQQSEASVLSGLGLGSLQSSRSNAFADSSSIFAKMSAPPPPLPQQTQSSSQSSRKSSKMSSSSGSGSSSSGYPQFLRPFHPAEAALAQEQLHSGMGRFDFGGGGSGGSSGVIGGVVTSAPPPPPLHPGLSVPQSPGPSSSSPSPSSSTSTSNNPPSSSSTVASLGQPLVGSQSDARSLHQQFSCMLAANQYYLSGVPANASLEQFLVQQGTHNHLGLGLGQGAGDSNSGLAPPPALHPSHSHGHPTPQPPQQQQQLPPHALSHPHSHGHPHHPLHPAPQPSPLGGFDFQGIPVLSSNQLASLMQQEAGLPLPLPLHLSVPKDEGKGESGSGAGGSGGSGSRRKKAMAGYLPQRKTDGSSSSSGSSSNPGCHSSSAGHGHDTASGLVGGAGGVGLRGLAGDPSSILSSTPSSSSSSTVSSSSSSAPSSSSASVLVTNVSQLPKQPDNQPPMAPAPTQPEPEPLYHCGECGKSFTHLPSLRRHIRTHGGDGEGARSGSSSNLNANHHQADTSLPHSTQDGISQNAHHRDQNQSNPDPTSSSCPSPERTYCCSDCGKGFKKRGHLLQHGVIHSGARPFACGICERSFNRRESLTRHEKIHEEKPFRCPACGRCFRESTSLLNHAASGTCGKPSRRSRSSDGNSSVNSADGKSGGSGEYHSRQVGDGSGMSYGKTEERGGAGMSCDGLYQQGRGGTSGVTTKTEGKYGSDYRNRYQTSCRVDDYRRQQGNPSPCYSADGSCSSGMTGPALRKAPLAPTLHPHPQSQQQHHHHQQQQPHLPLSSLLDDSEDEVTSSAMSAIAAAAAASLPAELNNNEGREERRDIIGGLLGGLGFGSMGVSPSGPSSTSEMNKSYRTGGAGSDQCMSGSMMPLSHPAQQPNQQNPNAKPKRPRKPRQKREPRPGEIIVKRRRRHPSGPRSDGERPYLCTVCGRGFSRRETLRRHDRVHTGEKPFHCDVCGKDFREPFHLTKHQTVHSGEKNFKCSLCGKEFGYAQSLKRHTKLHLKGDFRPRKSNTKSNSAQNHGGVISQHGDQKNSGSYYSYPQDNSQGSNAATGNQAPARLYTCEICWKSFRHHFHLTAHHQTVHENGGEKLFCCEVCGKAFAYSNSLTRHRLSQHGLSQPPTNQSSGAGGSASGGAGSSVSESEAATNALLHLSSDSGPHGGQPSHSTHSHTHPLPQPAGYSPLFYVPESGPHTSGSSASSQHHYSPSGHHSTHQQPLGLKAEHVYPGSSSNILSPAPPLIPISSAQQQQQQQQHHHHHHHHQQQQPFQLPPLQSQQRPPQHQGEATHPKKKKKKKFSLNSRGSLMGYMNHENSKKYRLMRRKKRRLQRQLKRKKWILAQILRSRGGTGSGGTWRVGRLKFRGLRSLEIHLKRFPCPLCPSTTFSRHASLLIHHATRHPPRTTGQKARLNCPVCGKRSRRLLSALRHRAFHLNQGCFSCPRCPSRFWNAALLERHRVACRRVGAAATGNWGLKIQMSPKGTVGEAQSERSTVVTEYRH</sequence>
<dbReference type="Pfam" id="PF00096">
    <property type="entry name" value="zf-C2H2"/>
    <property type="match status" value="7"/>
</dbReference>
<dbReference type="PROSITE" id="PS50157">
    <property type="entry name" value="ZINC_FINGER_C2H2_2"/>
    <property type="match status" value="9"/>
</dbReference>
<evidence type="ECO:0000256" key="6">
    <source>
        <dbReference type="ARBA" id="ARBA00022771"/>
    </source>
</evidence>
<evidence type="ECO:0000256" key="7">
    <source>
        <dbReference type="ARBA" id="ARBA00022833"/>
    </source>
</evidence>
<reference evidence="17" key="1">
    <citation type="submission" date="2025-08" db="UniProtKB">
        <authorList>
            <consortium name="RefSeq"/>
        </authorList>
    </citation>
    <scope>IDENTIFICATION</scope>
</reference>
<feature type="compositionally biased region" description="Polar residues" evidence="14">
    <location>
        <begin position="482"/>
        <end position="493"/>
    </location>
</feature>
<dbReference type="FunFam" id="3.30.160.60:FF:000446">
    <property type="entry name" value="Zinc finger protein"/>
    <property type="match status" value="1"/>
</dbReference>
<evidence type="ECO:0000256" key="9">
    <source>
        <dbReference type="ARBA" id="ARBA00023015"/>
    </source>
</evidence>
<evidence type="ECO:0000256" key="13">
    <source>
        <dbReference type="PROSITE-ProRule" id="PRU00042"/>
    </source>
</evidence>
<feature type="region of interest" description="Disordered" evidence="14">
    <location>
        <begin position="265"/>
        <end position="337"/>
    </location>
</feature>
<feature type="region of interest" description="Disordered" evidence="14">
    <location>
        <begin position="1525"/>
        <end position="1544"/>
    </location>
</feature>
<evidence type="ECO:0000313" key="16">
    <source>
        <dbReference type="Proteomes" id="UP000515152"/>
    </source>
</evidence>
<comment type="similarity">
    <text evidence="2">Belongs to the krueppel C2H2-type zinc-finger protein family.</text>
</comment>
<feature type="compositionally biased region" description="Basic residues" evidence="14">
    <location>
        <begin position="310"/>
        <end position="322"/>
    </location>
</feature>
<feature type="region of interest" description="Disordered" evidence="14">
    <location>
        <begin position="529"/>
        <end position="591"/>
    </location>
</feature>
<dbReference type="GO" id="GO:0005634">
    <property type="term" value="C:nucleus"/>
    <property type="evidence" value="ECO:0007669"/>
    <property type="project" value="UniProtKB-SubCell"/>
</dbReference>
<feature type="compositionally biased region" description="Basic residues" evidence="14">
    <location>
        <begin position="931"/>
        <end position="940"/>
    </location>
</feature>
<feature type="domain" description="C2H2-type" evidence="15">
    <location>
        <begin position="511"/>
        <end position="538"/>
    </location>
</feature>
<keyword evidence="9" id="KW-0805">Transcription regulation</keyword>
<feature type="compositionally biased region" description="Gly residues" evidence="14">
    <location>
        <begin position="147"/>
        <end position="161"/>
    </location>
</feature>